<proteinExistence type="predicted"/>
<dbReference type="EMBL" id="JBAMZN010000019">
    <property type="protein sequence ID" value="KAL0526810.1"/>
    <property type="molecule type" value="Genomic_DNA"/>
</dbReference>
<evidence type="ECO:0000259" key="7">
    <source>
        <dbReference type="PROSITE" id="PS50178"/>
    </source>
</evidence>
<dbReference type="GO" id="GO:0008270">
    <property type="term" value="F:zinc ion binding"/>
    <property type="evidence" value="ECO:0007669"/>
    <property type="project" value="UniProtKB-KW"/>
</dbReference>
<dbReference type="Gene3D" id="2.30.30.380">
    <property type="entry name" value="Zn-finger domain of Sec23/24"/>
    <property type="match status" value="2"/>
</dbReference>
<feature type="coiled-coil region" evidence="5">
    <location>
        <begin position="241"/>
        <end position="275"/>
    </location>
</feature>
<feature type="region of interest" description="Disordered" evidence="6">
    <location>
        <begin position="473"/>
        <end position="513"/>
    </location>
</feature>
<feature type="compositionally biased region" description="Low complexity" evidence="6">
    <location>
        <begin position="498"/>
        <end position="511"/>
    </location>
</feature>
<dbReference type="Proteomes" id="UP001501274">
    <property type="component" value="Unassembled WGS sequence"/>
</dbReference>
<evidence type="ECO:0000256" key="2">
    <source>
        <dbReference type="ARBA" id="ARBA00022771"/>
    </source>
</evidence>
<sequence>MNPYYAAPPPQQQQHLSRPSVDLDDLFGGPTTANEHKPPHVAPGEPVPPPYDALNTGYSSAPPPGNHVAAPALPQSYNGYSNGNQSFYSGAAHHQQQQQQSYNLPAAVPVSTSPYGIPAPPNASSSPSLIMPGMAPPPQLPQQQQQYGVAPRSYDACPSAPANGMVAAAPLFQQQPQVYAQQVQLQQPMPEPTQQQQQQQQQQLFPSSSSGGVNPSGAAVVAVPTAAAGIGSGAAPSRSAEEDDRLQLERIIRLRRELEQEQEREQRKKEELQTWGCSVCTFRNKLNEVKCEMCGSTRSGYTAPAATDQPAQLRQQQIPSAASLSHSNAGVTDWQCGMCLAPNEAHAERCKVCYAYRSSGTPVPRASPSGAAANANPLGVASSTPFTTNWKCSVCGEVNPPSKANCKVCSGFQRNGTPVTDAVTAPTNESSHRAHANSSADPPLPTVWSCSVCTFENSVSAALCKACESGQRPRHLAPKDKEKRTGSKHNDSRDSSSKDGYSGGEKSSSSKHQWPCGTCTFLNPIGRKKCDMCGAKRPESYAAEADTTEAQAAAKQEAQDDAEEIAWQDDDSVTECNNCHTTFTFLIRRHHCRLCGYVFCAHCSNYSLPLTMGGLPQRVCVNCYKARLEEEKKTKKARRWLDN</sequence>
<keyword evidence="2 4" id="KW-0863">Zinc-finger</keyword>
<dbReference type="SUPFAM" id="SSF57903">
    <property type="entry name" value="FYVE/PHD zinc finger"/>
    <property type="match status" value="1"/>
</dbReference>
<evidence type="ECO:0000259" key="8">
    <source>
        <dbReference type="PROSITE" id="PS50199"/>
    </source>
</evidence>
<dbReference type="AlphaFoldDB" id="A0AAW3BVZ3"/>
<evidence type="ECO:0000256" key="5">
    <source>
        <dbReference type="SAM" id="Coils"/>
    </source>
</evidence>
<dbReference type="PROSITE" id="PS50178">
    <property type="entry name" value="ZF_FYVE"/>
    <property type="match status" value="1"/>
</dbReference>
<dbReference type="Gene3D" id="3.30.40.10">
    <property type="entry name" value="Zinc/RING finger domain, C3HC4 (zinc finger)"/>
    <property type="match status" value="1"/>
</dbReference>
<feature type="region of interest" description="Disordered" evidence="6">
    <location>
        <begin position="119"/>
        <end position="146"/>
    </location>
</feature>
<evidence type="ECO:0000313" key="10">
    <source>
        <dbReference type="Proteomes" id="UP001501274"/>
    </source>
</evidence>
<keyword evidence="1" id="KW-0479">Metal-binding</keyword>
<dbReference type="SMART" id="SM00064">
    <property type="entry name" value="FYVE"/>
    <property type="match status" value="1"/>
</dbReference>
<feature type="region of interest" description="Disordered" evidence="6">
    <location>
        <begin position="1"/>
        <end position="101"/>
    </location>
</feature>
<gene>
    <name evidence="9" type="ORF">Q4I28_002678</name>
</gene>
<feature type="domain" description="FYVE-type" evidence="7">
    <location>
        <begin position="570"/>
        <end position="628"/>
    </location>
</feature>
<dbReference type="SUPFAM" id="SSF90209">
    <property type="entry name" value="Ran binding protein zinc finger-like"/>
    <property type="match status" value="4"/>
</dbReference>
<dbReference type="Pfam" id="PF00641">
    <property type="entry name" value="Zn_ribbon_RanBP"/>
    <property type="match status" value="2"/>
</dbReference>
<dbReference type="SMART" id="SM00547">
    <property type="entry name" value="ZnF_RBZ"/>
    <property type="match status" value="5"/>
</dbReference>
<name>A0AAW3BVZ3_9TRYP</name>
<dbReference type="PANTHER" id="PTHR23164:SF28">
    <property type="match status" value="1"/>
</dbReference>
<reference evidence="9 10" key="1">
    <citation type="submission" date="2024-02" db="EMBL/GenBank/DDBJ databases">
        <title>FIRST GENOME SEQUENCES OF Leishmania (Viannia) shawi, Leishmania (Viannia) lindenbergi AND Leishmania (Viannia) utingensis.</title>
        <authorList>
            <person name="Resadore F."/>
            <person name="Custodio M.G.F."/>
            <person name="Boite M.C."/>
            <person name="Cupolillo E."/>
            <person name="Ferreira G.E.M."/>
        </authorList>
    </citation>
    <scope>NUCLEOTIDE SEQUENCE [LARGE SCALE GENOMIC DNA]</scope>
    <source>
        <strain evidence="9 10">MDAS/BR/1979/M5533</strain>
    </source>
</reference>
<feature type="compositionally biased region" description="Polar residues" evidence="6">
    <location>
        <begin position="75"/>
        <end position="88"/>
    </location>
</feature>
<dbReference type="PROSITE" id="PS50199">
    <property type="entry name" value="ZF_RANBP2_2"/>
    <property type="match status" value="4"/>
</dbReference>
<dbReference type="Gene3D" id="4.10.1060.10">
    <property type="entry name" value="Zinc finger, RanBP2-type"/>
    <property type="match status" value="3"/>
</dbReference>
<feature type="compositionally biased region" description="Pro residues" evidence="6">
    <location>
        <begin position="1"/>
        <end position="11"/>
    </location>
</feature>
<dbReference type="InterPro" id="IPR036443">
    <property type="entry name" value="Znf_RanBP2_sf"/>
</dbReference>
<dbReference type="InterPro" id="IPR001876">
    <property type="entry name" value="Znf_RanBP2"/>
</dbReference>
<keyword evidence="10" id="KW-1185">Reference proteome</keyword>
<evidence type="ECO:0000256" key="1">
    <source>
        <dbReference type="ARBA" id="ARBA00022723"/>
    </source>
</evidence>
<protein>
    <submittedName>
        <fullName evidence="9">Zn-finger in Ran binding protein/FYVE zinc finger containing protein</fullName>
    </submittedName>
</protein>
<feature type="region of interest" description="Disordered" evidence="6">
    <location>
        <begin position="182"/>
        <end position="217"/>
    </location>
</feature>
<evidence type="ECO:0000313" key="9">
    <source>
        <dbReference type="EMBL" id="KAL0526810.1"/>
    </source>
</evidence>
<dbReference type="InterPro" id="IPR017455">
    <property type="entry name" value="Znf_FYVE-rel"/>
</dbReference>
<evidence type="ECO:0000256" key="3">
    <source>
        <dbReference type="ARBA" id="ARBA00022833"/>
    </source>
</evidence>
<feature type="region of interest" description="Disordered" evidence="6">
    <location>
        <begin position="420"/>
        <end position="442"/>
    </location>
</feature>
<dbReference type="InterPro" id="IPR000306">
    <property type="entry name" value="Znf_FYVE"/>
</dbReference>
<evidence type="ECO:0000256" key="6">
    <source>
        <dbReference type="SAM" id="MobiDB-lite"/>
    </source>
</evidence>
<feature type="domain" description="RanBP2-type" evidence="8">
    <location>
        <begin position="510"/>
        <end position="539"/>
    </location>
</feature>
<feature type="compositionally biased region" description="Basic and acidic residues" evidence="6">
    <location>
        <begin position="477"/>
        <end position="497"/>
    </location>
</feature>
<accession>A0AAW3BVZ3</accession>
<dbReference type="PROSITE" id="PS01358">
    <property type="entry name" value="ZF_RANBP2_1"/>
    <property type="match status" value="5"/>
</dbReference>
<comment type="caution">
    <text evidence="9">The sequence shown here is derived from an EMBL/GenBank/DDBJ whole genome shotgun (WGS) entry which is preliminary data.</text>
</comment>
<keyword evidence="5" id="KW-0175">Coiled coil</keyword>
<feature type="domain" description="RanBP2-type" evidence="8">
    <location>
        <begin position="448"/>
        <end position="473"/>
    </location>
</feature>
<organism evidence="9 10">
    <name type="scientific">Leishmania naiffi</name>
    <dbReference type="NCBI Taxonomy" id="5678"/>
    <lineage>
        <taxon>Eukaryota</taxon>
        <taxon>Discoba</taxon>
        <taxon>Euglenozoa</taxon>
        <taxon>Kinetoplastea</taxon>
        <taxon>Metakinetoplastina</taxon>
        <taxon>Trypanosomatida</taxon>
        <taxon>Trypanosomatidae</taxon>
        <taxon>Leishmaniinae</taxon>
        <taxon>Leishmania</taxon>
        <taxon>Leishmania naiffi species complex</taxon>
    </lineage>
</organism>
<feature type="domain" description="RanBP2-type" evidence="8">
    <location>
        <begin position="328"/>
        <end position="359"/>
    </location>
</feature>
<dbReference type="InterPro" id="IPR011011">
    <property type="entry name" value="Znf_FYVE_PHD"/>
</dbReference>
<dbReference type="InterPro" id="IPR013083">
    <property type="entry name" value="Znf_RING/FYVE/PHD"/>
</dbReference>
<feature type="domain" description="RanBP2-type" evidence="8">
    <location>
        <begin position="269"/>
        <end position="300"/>
    </location>
</feature>
<evidence type="ECO:0000256" key="4">
    <source>
        <dbReference type="PROSITE-ProRule" id="PRU00322"/>
    </source>
</evidence>
<dbReference type="PANTHER" id="PTHR23164">
    <property type="entry name" value="EARLY ENDOSOME ANTIGEN 1"/>
    <property type="match status" value="1"/>
</dbReference>
<keyword evidence="3" id="KW-0862">Zinc</keyword>
<dbReference type="Pfam" id="PF01363">
    <property type="entry name" value="FYVE"/>
    <property type="match status" value="1"/>
</dbReference>